<evidence type="ECO:0000313" key="3">
    <source>
        <dbReference type="Proteomes" id="UP000005938"/>
    </source>
</evidence>
<dbReference type="AlphaFoldDB" id="I0W5K5"/>
<gene>
    <name evidence="2" type="ORF">W5A_13250</name>
</gene>
<comment type="caution">
    <text evidence="2">The sequence shown here is derived from an EMBL/GenBank/DDBJ whole genome shotgun (WGS) entry which is preliminary data.</text>
</comment>
<proteinExistence type="predicted"/>
<evidence type="ECO:0000313" key="2">
    <source>
        <dbReference type="EMBL" id="EID71671.1"/>
    </source>
</evidence>
<sequence>MKSYHILFLFLLFSSTLVQAQNQTSIKGNLATTALLIPNFGVETSLGKNLSFQADITASFWKSFDGGPLQLVMVFPELRYYPKATGQGFFIGGHIGGSAYKLQKWNYHNSDRYQEGFSYMMGISIGYQFYLSERWNLEIFAGGGNQQGFYKGYDSTTGERYDDAINFNKSGEWLPYKGGLMLVYKL</sequence>
<dbReference type="EMBL" id="AJJU01000040">
    <property type="protein sequence ID" value="EID71671.1"/>
    <property type="molecule type" value="Genomic_DNA"/>
</dbReference>
<evidence type="ECO:0008006" key="4">
    <source>
        <dbReference type="Google" id="ProtNLM"/>
    </source>
</evidence>
<feature type="chain" id="PRO_5003635175" description="DUF3575 domain-containing protein" evidence="1">
    <location>
        <begin position="21"/>
        <end position="186"/>
    </location>
</feature>
<name>I0W5K5_9FLAO</name>
<protein>
    <recommendedName>
        <fullName evidence="4">DUF3575 domain-containing protein</fullName>
    </recommendedName>
</protein>
<feature type="signal peptide" evidence="1">
    <location>
        <begin position="1"/>
        <end position="20"/>
    </location>
</feature>
<dbReference type="InterPro" id="IPR021958">
    <property type="entry name" value="DUF3575"/>
</dbReference>
<evidence type="ECO:0000256" key="1">
    <source>
        <dbReference type="SAM" id="SignalP"/>
    </source>
</evidence>
<dbReference type="RefSeq" id="WP_008241478.1">
    <property type="nucleotide sequence ID" value="NZ_AJJU01000040.1"/>
</dbReference>
<accession>I0W5K5</accession>
<dbReference type="STRING" id="946077.W5A_13250"/>
<organism evidence="2 3">
    <name type="scientific">Imtechella halotolerans K1</name>
    <dbReference type="NCBI Taxonomy" id="946077"/>
    <lineage>
        <taxon>Bacteria</taxon>
        <taxon>Pseudomonadati</taxon>
        <taxon>Bacteroidota</taxon>
        <taxon>Flavobacteriia</taxon>
        <taxon>Flavobacteriales</taxon>
        <taxon>Flavobacteriaceae</taxon>
        <taxon>Imtechella</taxon>
    </lineage>
</organism>
<dbReference type="OrthoDB" id="1001751at2"/>
<keyword evidence="1" id="KW-0732">Signal</keyword>
<keyword evidence="3" id="KW-1185">Reference proteome</keyword>
<reference evidence="2 3" key="1">
    <citation type="journal article" date="2012" name="J. Bacteriol.">
        <title>Genome Sequence of the Halotolerant Bacterium Imtechella halotolerans K1T.</title>
        <authorList>
            <person name="Kumar S."/>
            <person name="Vikram S."/>
            <person name="Subramanian S."/>
            <person name="Raghava G.P."/>
            <person name="Pinnaka A.K."/>
        </authorList>
    </citation>
    <scope>NUCLEOTIDE SEQUENCE [LARGE SCALE GENOMIC DNA]</scope>
    <source>
        <strain evidence="2 3">K1</strain>
    </source>
</reference>
<dbReference type="Pfam" id="PF12099">
    <property type="entry name" value="DUF3575"/>
    <property type="match status" value="1"/>
</dbReference>
<dbReference type="eggNOG" id="COG2885">
    <property type="taxonomic scope" value="Bacteria"/>
</dbReference>
<dbReference type="Proteomes" id="UP000005938">
    <property type="component" value="Unassembled WGS sequence"/>
</dbReference>